<dbReference type="Gene3D" id="3.40.50.300">
    <property type="entry name" value="P-loop containing nucleotide triphosphate hydrolases"/>
    <property type="match status" value="3"/>
</dbReference>
<dbReference type="GO" id="GO:0031522">
    <property type="term" value="C:cell envelope Sec protein transport complex"/>
    <property type="evidence" value="ECO:0007669"/>
    <property type="project" value="TreeGrafter"/>
</dbReference>
<dbReference type="GO" id="GO:0046872">
    <property type="term" value="F:metal ion binding"/>
    <property type="evidence" value="ECO:0007669"/>
    <property type="project" value="UniProtKB-KW"/>
</dbReference>
<dbReference type="GO" id="GO:0005829">
    <property type="term" value="C:cytosol"/>
    <property type="evidence" value="ECO:0007669"/>
    <property type="project" value="TreeGrafter"/>
</dbReference>
<dbReference type="FunFam" id="3.40.50.300:FF:000334">
    <property type="entry name" value="Protein translocase subunit SecA"/>
    <property type="match status" value="1"/>
</dbReference>
<evidence type="ECO:0000256" key="9">
    <source>
        <dbReference type="ARBA" id="ARBA00022833"/>
    </source>
</evidence>
<dbReference type="FunFam" id="3.90.1440.10:FF:000001">
    <property type="entry name" value="Preprotein translocase subunit SecA"/>
    <property type="match status" value="1"/>
</dbReference>
<dbReference type="InterPro" id="IPR044722">
    <property type="entry name" value="SecA_SF2_C"/>
</dbReference>
<dbReference type="SMART" id="SM00958">
    <property type="entry name" value="SecA_PP_bind"/>
    <property type="match status" value="1"/>
</dbReference>
<keyword evidence="6" id="KW-0997">Cell inner membrane</keyword>
<dbReference type="CDD" id="cd17928">
    <property type="entry name" value="DEXDc_SecA"/>
    <property type="match status" value="1"/>
</dbReference>
<dbReference type="GO" id="GO:0008564">
    <property type="term" value="F:protein-exporting ATPase activity"/>
    <property type="evidence" value="ECO:0007669"/>
    <property type="project" value="UniProtKB-EC"/>
</dbReference>
<keyword evidence="3 15" id="KW-0813">Transport</keyword>
<organism evidence="21">
    <name type="scientific">Desulfobacca acetoxidans</name>
    <dbReference type="NCBI Taxonomy" id="60893"/>
    <lineage>
        <taxon>Bacteria</taxon>
        <taxon>Pseudomonadati</taxon>
        <taxon>Thermodesulfobacteriota</taxon>
        <taxon>Desulfobaccia</taxon>
        <taxon>Desulfobaccales</taxon>
        <taxon>Desulfobaccaceae</taxon>
        <taxon>Desulfobacca</taxon>
    </lineage>
</organism>
<dbReference type="Pfam" id="PF07516">
    <property type="entry name" value="SecA_SW"/>
    <property type="match status" value="1"/>
</dbReference>
<comment type="subcellular location">
    <subcellularLocation>
        <location evidence="15">Cell membrane</location>
        <topology evidence="15">Peripheral membrane protein</topology>
        <orientation evidence="15">Cytoplasmic side</orientation>
    </subcellularLocation>
    <subcellularLocation>
        <location evidence="15">Cytoplasm</location>
    </subcellularLocation>
    <text evidence="15">Distribution is 50-50.</text>
</comment>
<keyword evidence="7" id="KW-0479">Metal-binding</keyword>
<dbReference type="InterPro" id="IPR000185">
    <property type="entry name" value="SecA"/>
</dbReference>
<dbReference type="FunFam" id="1.10.3060.10:FF:000003">
    <property type="entry name" value="Protein translocase subunit SecA"/>
    <property type="match status" value="1"/>
</dbReference>
<dbReference type="InterPro" id="IPR014001">
    <property type="entry name" value="Helicase_ATP-bd"/>
</dbReference>
<name>A0A7C3UW94_9BACT</name>
<evidence type="ECO:0000259" key="18">
    <source>
        <dbReference type="PROSITE" id="PS51192"/>
    </source>
</evidence>
<dbReference type="HAMAP" id="MF_01382">
    <property type="entry name" value="SecA"/>
    <property type="match status" value="1"/>
</dbReference>
<evidence type="ECO:0000256" key="14">
    <source>
        <dbReference type="ARBA" id="ARBA00023136"/>
    </source>
</evidence>
<evidence type="ECO:0000256" key="8">
    <source>
        <dbReference type="ARBA" id="ARBA00022741"/>
    </source>
</evidence>
<dbReference type="GO" id="GO:0005524">
    <property type="term" value="F:ATP binding"/>
    <property type="evidence" value="ECO:0007669"/>
    <property type="project" value="UniProtKB-UniRule"/>
</dbReference>
<dbReference type="PROSITE" id="PS01312">
    <property type="entry name" value="SECA"/>
    <property type="match status" value="1"/>
</dbReference>
<evidence type="ECO:0000256" key="17">
    <source>
        <dbReference type="SAM" id="MobiDB-lite"/>
    </source>
</evidence>
<evidence type="ECO:0000256" key="3">
    <source>
        <dbReference type="ARBA" id="ARBA00022448"/>
    </source>
</evidence>
<dbReference type="Gene3D" id="1.10.3060.10">
    <property type="entry name" value="Helical scaffold and wing domains of SecA"/>
    <property type="match status" value="1"/>
</dbReference>
<reference evidence="21" key="1">
    <citation type="journal article" date="2020" name="mSystems">
        <title>Genome- and Community-Level Interaction Insights into Carbon Utilization and Element Cycling Functions of Hydrothermarchaeota in Hydrothermal Sediment.</title>
        <authorList>
            <person name="Zhou Z."/>
            <person name="Liu Y."/>
            <person name="Xu W."/>
            <person name="Pan J."/>
            <person name="Luo Z.H."/>
            <person name="Li M."/>
        </authorList>
    </citation>
    <scope>NUCLEOTIDE SEQUENCE [LARGE SCALE GENOMIC DNA]</scope>
    <source>
        <strain evidence="21">SpSt-897</strain>
    </source>
</reference>
<dbReference type="Pfam" id="PF07517">
    <property type="entry name" value="SecA_DEAD"/>
    <property type="match status" value="1"/>
</dbReference>
<dbReference type="GO" id="GO:0005886">
    <property type="term" value="C:plasma membrane"/>
    <property type="evidence" value="ECO:0007669"/>
    <property type="project" value="UniProtKB-SubCell"/>
</dbReference>
<dbReference type="SUPFAM" id="SSF52540">
    <property type="entry name" value="P-loop containing nucleoside triphosphate hydrolases"/>
    <property type="match status" value="2"/>
</dbReference>
<protein>
    <recommendedName>
        <fullName evidence="15 16">Protein translocase subunit SecA</fullName>
        <ecNumber evidence="15">7.4.2.8</ecNumber>
    </recommendedName>
</protein>
<accession>A0A7C3UW94</accession>
<evidence type="ECO:0000256" key="2">
    <source>
        <dbReference type="ARBA" id="ARBA00007650"/>
    </source>
</evidence>
<dbReference type="Pfam" id="PF02810">
    <property type="entry name" value="SEC-C"/>
    <property type="match status" value="1"/>
</dbReference>
<dbReference type="EC" id="7.4.2.8" evidence="15"/>
<dbReference type="FunFam" id="3.40.50.300:FF:000246">
    <property type="entry name" value="Preprotein translocase subunit SecA"/>
    <property type="match status" value="1"/>
</dbReference>
<evidence type="ECO:0000256" key="6">
    <source>
        <dbReference type="ARBA" id="ARBA00022519"/>
    </source>
</evidence>
<keyword evidence="9" id="KW-0862">Zinc</keyword>
<dbReference type="InterPro" id="IPR020937">
    <property type="entry name" value="SecA_CS"/>
</dbReference>
<keyword evidence="5 15" id="KW-0963">Cytoplasm</keyword>
<dbReference type="PANTHER" id="PTHR30612">
    <property type="entry name" value="SECA INNER MEMBRANE COMPONENT OF SEC PROTEIN SECRETION SYSTEM"/>
    <property type="match status" value="1"/>
</dbReference>
<keyword evidence="8 15" id="KW-0547">Nucleotide-binding</keyword>
<feature type="binding site" evidence="15">
    <location>
        <begin position="105"/>
        <end position="109"/>
    </location>
    <ligand>
        <name>ATP</name>
        <dbReference type="ChEBI" id="CHEBI:30616"/>
    </ligand>
</feature>
<dbReference type="InterPro" id="IPR011115">
    <property type="entry name" value="SecA_DEAD"/>
</dbReference>
<dbReference type="PRINTS" id="PR00906">
    <property type="entry name" value="SECA"/>
</dbReference>
<evidence type="ECO:0000256" key="13">
    <source>
        <dbReference type="ARBA" id="ARBA00023010"/>
    </source>
</evidence>
<sequence length="833" mass="95163">MISYILKKIFGSKNDRELRRLAPLVDRITALEPEMRSLSDADLAAKTPHFRERLDRGESLDDLLPEAFAVVREASRRVLGLRPFDVQLIGGIVLHQGKIAEMKTGEGKTLVAVLPAYLNALTGKGVHIVTVNDYLARRDTRWMGGIFNFLGMRVGTIVHGLSDEERRWAYNADVTYGTNNEFGFDYLRDNMKFSLQDYVQRDFYYAIVDEVDSILIDEARTPLIISGPAEQSTNLYYILNRVAQQLKRDQDFTVDEKARSVLISEAGVARAEKLLNIDNLYDPRHIEVLHHLNQALKAHQLFHRDDEYIVKDGQVIIVDEFTGRLMPGRRYSDGLHQALEAKEGVRIENENQTLATITFQNYFRMYDKLAGMTGTADTEAEEFKKIYNLDVVVIPTHKKMIRVDYPDVIYRTAEEKFRAVVEEIKECHQRGQPVLVGTTSIEKSEHLSQLLKREGIKHEVLNAKHHEKEAEIVAQAGQLGHVTIATNMAGRGTDIVLGEGVVERGGLHILATERHEARRIDNQLRGRSGRQGDPGSSRFYLSLEDDLLRIFGSERIKSLMDKLGMDDGHPIEHRMVSNAIAKAQMRVESHNFDIRKHLLEYDDVMNQQREVIYAQRRQILAGENLKEDFLEMAEELIEDLVAEYIPQNTREEIDLEGFERAFLKQFGFVPPLASQGNGNLTEFLVEKVRERYEAKAQEIGPELFDHLTQMVMLQIVDNHWKDHLLSMDHLRDGIGLRGYAQKDPLREYQKEGYESFMDLVHRIKADTVGTVFHLQVRPHHEVPEEARPAQQQLAYSHGSGDNPRPVQRKQGKVGRNDPCPCGSGKKFKKCCGK</sequence>
<comment type="function">
    <text evidence="15">Part of the Sec protein translocase complex. Interacts with the SecYEG preprotein conducting channel. Has a central role in coupling the hydrolysis of ATP to the transfer of proteins into and across the cell membrane, serving as an ATP-driven molecular motor driving the stepwise translocation of polypeptide chains across the membrane.</text>
</comment>
<evidence type="ECO:0000256" key="11">
    <source>
        <dbReference type="ARBA" id="ARBA00022927"/>
    </source>
</evidence>
<feature type="domain" description="SecA family profile" evidence="20">
    <location>
        <begin position="3"/>
        <end position="572"/>
    </location>
</feature>
<dbReference type="AlphaFoldDB" id="A0A7C3UW94"/>
<comment type="caution">
    <text evidence="21">The sequence shown here is derived from an EMBL/GenBank/DDBJ whole genome shotgun (WGS) entry which is preliminary data.</text>
</comment>
<dbReference type="NCBIfam" id="NF006630">
    <property type="entry name" value="PRK09200.1"/>
    <property type="match status" value="1"/>
</dbReference>
<evidence type="ECO:0000259" key="19">
    <source>
        <dbReference type="PROSITE" id="PS51194"/>
    </source>
</evidence>
<keyword evidence="11 15" id="KW-0653">Protein transport</keyword>
<dbReference type="EMBL" id="DTMF01000030">
    <property type="protein sequence ID" value="HGF32977.1"/>
    <property type="molecule type" value="Genomic_DNA"/>
</dbReference>
<keyword evidence="12 15" id="KW-1278">Translocase</keyword>
<keyword evidence="10 15" id="KW-0067">ATP-binding</keyword>
<evidence type="ECO:0000256" key="12">
    <source>
        <dbReference type="ARBA" id="ARBA00022967"/>
    </source>
</evidence>
<dbReference type="InterPro" id="IPR036266">
    <property type="entry name" value="SecA_Wing/Scaffold_sf"/>
</dbReference>
<dbReference type="GO" id="GO:0065002">
    <property type="term" value="P:intracellular protein transmembrane transport"/>
    <property type="evidence" value="ECO:0007669"/>
    <property type="project" value="UniProtKB-UniRule"/>
</dbReference>
<dbReference type="InterPro" id="IPR014018">
    <property type="entry name" value="SecA_motor_DEAD"/>
</dbReference>
<evidence type="ECO:0000259" key="20">
    <source>
        <dbReference type="PROSITE" id="PS51196"/>
    </source>
</evidence>
<comment type="cofactor">
    <cofactor evidence="1">
        <name>Zn(2+)</name>
        <dbReference type="ChEBI" id="CHEBI:29105"/>
    </cofactor>
</comment>
<evidence type="ECO:0000256" key="4">
    <source>
        <dbReference type="ARBA" id="ARBA00022475"/>
    </source>
</evidence>
<evidence type="ECO:0000313" key="21">
    <source>
        <dbReference type="EMBL" id="HGF32977.1"/>
    </source>
</evidence>
<feature type="domain" description="Helicase C-terminal" evidence="19">
    <location>
        <begin position="419"/>
        <end position="579"/>
    </location>
</feature>
<dbReference type="InterPro" id="IPR011130">
    <property type="entry name" value="SecA_preprotein_X-link_dom"/>
</dbReference>
<dbReference type="NCBIfam" id="TIGR00963">
    <property type="entry name" value="secA"/>
    <property type="match status" value="1"/>
</dbReference>
<evidence type="ECO:0000256" key="10">
    <source>
        <dbReference type="ARBA" id="ARBA00022840"/>
    </source>
</evidence>
<dbReference type="GO" id="GO:0017038">
    <property type="term" value="P:protein import"/>
    <property type="evidence" value="ECO:0007669"/>
    <property type="project" value="InterPro"/>
</dbReference>
<dbReference type="InterPro" id="IPR001650">
    <property type="entry name" value="Helicase_C-like"/>
</dbReference>
<dbReference type="CDD" id="cd18803">
    <property type="entry name" value="SF2_C_secA"/>
    <property type="match status" value="1"/>
</dbReference>
<dbReference type="PROSITE" id="PS51192">
    <property type="entry name" value="HELICASE_ATP_BIND_1"/>
    <property type="match status" value="1"/>
</dbReference>
<dbReference type="InterPro" id="IPR011116">
    <property type="entry name" value="SecA_Wing/Scaffold"/>
</dbReference>
<feature type="binding site" evidence="15">
    <location>
        <position position="494"/>
    </location>
    <ligand>
        <name>ATP</name>
        <dbReference type="ChEBI" id="CHEBI:30616"/>
    </ligand>
</feature>
<dbReference type="Pfam" id="PF01043">
    <property type="entry name" value="SecA_PP_bind"/>
    <property type="match status" value="1"/>
</dbReference>
<keyword evidence="13 15" id="KW-0811">Translocation</keyword>
<dbReference type="Pfam" id="PF21090">
    <property type="entry name" value="P-loop_SecA"/>
    <property type="match status" value="1"/>
</dbReference>
<dbReference type="GO" id="GO:0043952">
    <property type="term" value="P:protein transport by the Sec complex"/>
    <property type="evidence" value="ECO:0007669"/>
    <property type="project" value="TreeGrafter"/>
</dbReference>
<dbReference type="InterPro" id="IPR004027">
    <property type="entry name" value="SEC_C_motif"/>
</dbReference>
<comment type="similarity">
    <text evidence="2 15 16">Belongs to the SecA family.</text>
</comment>
<dbReference type="GO" id="GO:0006605">
    <property type="term" value="P:protein targeting"/>
    <property type="evidence" value="ECO:0007669"/>
    <property type="project" value="UniProtKB-UniRule"/>
</dbReference>
<proteinExistence type="inferred from homology"/>
<dbReference type="PANTHER" id="PTHR30612:SF0">
    <property type="entry name" value="CHLOROPLAST PROTEIN-TRANSPORTING ATPASE"/>
    <property type="match status" value="1"/>
</dbReference>
<feature type="domain" description="Helicase ATP-binding" evidence="18">
    <location>
        <begin position="89"/>
        <end position="247"/>
    </location>
</feature>
<dbReference type="FunFam" id="3.40.50.300:FF:000429">
    <property type="entry name" value="Preprotein translocase subunit SecA"/>
    <property type="match status" value="1"/>
</dbReference>
<evidence type="ECO:0000256" key="1">
    <source>
        <dbReference type="ARBA" id="ARBA00001947"/>
    </source>
</evidence>
<keyword evidence="4 15" id="KW-1003">Cell membrane</keyword>
<dbReference type="SUPFAM" id="SSF81886">
    <property type="entry name" value="Helical scaffold and wing domains of SecA"/>
    <property type="match status" value="1"/>
</dbReference>
<dbReference type="SUPFAM" id="SSF81767">
    <property type="entry name" value="Pre-protein crosslinking domain of SecA"/>
    <property type="match status" value="1"/>
</dbReference>
<dbReference type="NCBIfam" id="NF009538">
    <property type="entry name" value="PRK12904.1"/>
    <property type="match status" value="1"/>
</dbReference>
<comment type="subunit">
    <text evidence="15">Monomer and homodimer. Part of the essential Sec protein translocation apparatus which comprises SecA, SecYEG and auxiliary proteins SecDF. Other proteins may also be involved.</text>
</comment>
<keyword evidence="14 15" id="KW-0472">Membrane</keyword>
<dbReference type="PROSITE" id="PS51194">
    <property type="entry name" value="HELICASE_CTER"/>
    <property type="match status" value="1"/>
</dbReference>
<comment type="catalytic activity">
    <reaction evidence="15">
        <text>ATP + H2O + cellular proteinSide 1 = ADP + phosphate + cellular proteinSide 2.</text>
        <dbReference type="EC" id="7.4.2.8"/>
    </reaction>
</comment>
<dbReference type="SMART" id="SM00957">
    <property type="entry name" value="SecA_DEAD"/>
    <property type="match status" value="1"/>
</dbReference>
<feature type="binding site" evidence="15">
    <location>
        <position position="87"/>
    </location>
    <ligand>
        <name>ATP</name>
        <dbReference type="ChEBI" id="CHEBI:30616"/>
    </ligand>
</feature>
<feature type="region of interest" description="Disordered" evidence="17">
    <location>
        <begin position="781"/>
        <end position="833"/>
    </location>
</feature>
<evidence type="ECO:0000256" key="5">
    <source>
        <dbReference type="ARBA" id="ARBA00022490"/>
    </source>
</evidence>
<dbReference type="InterPro" id="IPR036670">
    <property type="entry name" value="SecA_X-link_sf"/>
</dbReference>
<evidence type="ECO:0000256" key="16">
    <source>
        <dbReference type="RuleBase" id="RU003874"/>
    </source>
</evidence>
<dbReference type="Gene3D" id="3.90.1440.10">
    <property type="entry name" value="SecA, preprotein cross-linking domain"/>
    <property type="match status" value="1"/>
</dbReference>
<dbReference type="PROSITE" id="PS51196">
    <property type="entry name" value="SECA_MOTOR_DEAD"/>
    <property type="match status" value="1"/>
</dbReference>
<dbReference type="InterPro" id="IPR027417">
    <property type="entry name" value="P-loop_NTPase"/>
</dbReference>
<evidence type="ECO:0000256" key="15">
    <source>
        <dbReference type="HAMAP-Rule" id="MF_01382"/>
    </source>
</evidence>
<evidence type="ECO:0000256" key="7">
    <source>
        <dbReference type="ARBA" id="ARBA00022723"/>
    </source>
</evidence>
<gene>
    <name evidence="15 21" type="primary">secA</name>
    <name evidence="21" type="ORF">ENW96_01120</name>
</gene>